<gene>
    <name evidence="2" type="ORF">NC803_06700</name>
    <name evidence="3" type="ORF">NC856_06695</name>
</gene>
<evidence type="ECO:0000256" key="1">
    <source>
        <dbReference type="SAM" id="SignalP"/>
    </source>
</evidence>
<dbReference type="Proteomes" id="UP001165569">
    <property type="component" value="Unassembled WGS sequence"/>
</dbReference>
<dbReference type="InterPro" id="IPR025737">
    <property type="entry name" value="FApF"/>
</dbReference>
<accession>A0AA41XUH5</accession>
<proteinExistence type="predicted"/>
<evidence type="ECO:0000313" key="4">
    <source>
        <dbReference type="Proteomes" id="UP001165568"/>
    </source>
</evidence>
<dbReference type="AlphaFoldDB" id="A0AA41XUH5"/>
<dbReference type="EMBL" id="JAMPJU010000003">
    <property type="protein sequence ID" value="MCV9881961.1"/>
    <property type="molecule type" value="Genomic_DNA"/>
</dbReference>
<keyword evidence="4" id="KW-1185">Reference proteome</keyword>
<name>A0AA41XUH5_9GAMM</name>
<reference evidence="2" key="1">
    <citation type="submission" date="2022-04" db="EMBL/GenBank/DDBJ databases">
        <title>Brenneria sp. isolated from walnut trees in Serbia.</title>
        <authorList>
            <person name="Gasic K."/>
            <person name="Zlatkovic N."/>
            <person name="Kuzmanovic N."/>
        </authorList>
    </citation>
    <scope>NUCLEOTIDE SEQUENCE</scope>
    <source>
        <strain evidence="3">KBI 423</strain>
        <strain evidence="2">KBI 447</strain>
    </source>
</reference>
<feature type="signal peptide" evidence="1">
    <location>
        <begin position="1"/>
        <end position="26"/>
    </location>
</feature>
<evidence type="ECO:0000313" key="2">
    <source>
        <dbReference type="EMBL" id="MCV9878538.1"/>
    </source>
</evidence>
<evidence type="ECO:0000313" key="5">
    <source>
        <dbReference type="Proteomes" id="UP001165569"/>
    </source>
</evidence>
<dbReference type="EMBL" id="JAMPJT010000003">
    <property type="protein sequence ID" value="MCV9878538.1"/>
    <property type="molecule type" value="Genomic_DNA"/>
</dbReference>
<dbReference type="Pfam" id="PF13557">
    <property type="entry name" value="Phenol_MetA_deg"/>
    <property type="match status" value="1"/>
</dbReference>
<protein>
    <submittedName>
        <fullName evidence="2">Transporter</fullName>
    </submittedName>
</protein>
<evidence type="ECO:0000313" key="3">
    <source>
        <dbReference type="EMBL" id="MCV9881961.1"/>
    </source>
</evidence>
<feature type="chain" id="PRO_5041339536" evidence="1">
    <location>
        <begin position="27"/>
        <end position="295"/>
    </location>
</feature>
<comment type="caution">
    <text evidence="2">The sequence shown here is derived from an EMBL/GenBank/DDBJ whole genome shotgun (WGS) entry which is preliminary data.</text>
</comment>
<dbReference type="RefSeq" id="WP_264089644.1">
    <property type="nucleotide sequence ID" value="NZ_JAMPJT010000003.1"/>
</dbReference>
<organism evidence="2 5">
    <name type="scientific">Brenneria izbisi</name>
    <dbReference type="NCBI Taxonomy" id="2939450"/>
    <lineage>
        <taxon>Bacteria</taxon>
        <taxon>Pseudomonadati</taxon>
        <taxon>Pseudomonadota</taxon>
        <taxon>Gammaproteobacteria</taxon>
        <taxon>Enterobacterales</taxon>
        <taxon>Pectobacteriaceae</taxon>
        <taxon>Brenneria</taxon>
    </lineage>
</organism>
<dbReference type="Proteomes" id="UP001165568">
    <property type="component" value="Unassembled WGS sequence"/>
</dbReference>
<sequence length="295" mass="32744">MNKKNRSVIFAGLLLSGNACIPNASALEITPGDYEPLPAQTTMLLLYYQHAERTDFYLSGKKLSDNYRLNSDIGMLRVIHAIGLNDNISISPQVILPFGRMAASGEAQALGKTSGIGDLVLGAPVKIRLNTASNDILAFGPYLYLPTGSHDRNDALNMGENRWRFLLQGAWIHRVSDKWALDTAADVSWVTDNNEYGPNAQTQKQKPRYEYQAYMRYQLTPQLALGFGGGYIDGARSSIDGADQNDALRTTYARLTATYFITPTLQVQAQVGRDLHVSQGFEEDRRFNLRLATLF</sequence>
<keyword evidence="1" id="KW-0732">Signal</keyword>